<feature type="binding site" evidence="12">
    <location>
        <position position="82"/>
    </location>
    <ligand>
        <name>ATP</name>
        <dbReference type="ChEBI" id="CHEBI:30616"/>
    </ligand>
</feature>
<evidence type="ECO:0000259" key="16">
    <source>
        <dbReference type="PROSITE" id="PS51196"/>
    </source>
</evidence>
<dbReference type="EC" id="7.4.2.8" evidence="12"/>
<dbReference type="SMART" id="SM00958">
    <property type="entry name" value="SecA_PP_bind"/>
    <property type="match status" value="1"/>
</dbReference>
<dbReference type="InterPro" id="IPR011130">
    <property type="entry name" value="SecA_preprotein_X-link_dom"/>
</dbReference>
<comment type="similarity">
    <text evidence="2 12 13">Belongs to the SecA family.</text>
</comment>
<dbReference type="Proteomes" id="UP000320078">
    <property type="component" value="Unassembled WGS sequence"/>
</dbReference>
<keyword evidence="7 12" id="KW-0067">ATP-binding</keyword>
<dbReference type="InterPro" id="IPR014018">
    <property type="entry name" value="SecA_motor_DEAD"/>
</dbReference>
<dbReference type="SUPFAM" id="SSF52540">
    <property type="entry name" value="P-loop containing nucleoside triphosphate hydrolases"/>
    <property type="match status" value="2"/>
</dbReference>
<evidence type="ECO:0000256" key="4">
    <source>
        <dbReference type="ARBA" id="ARBA00022475"/>
    </source>
</evidence>
<dbReference type="InterPro" id="IPR000185">
    <property type="entry name" value="SecA"/>
</dbReference>
<dbReference type="SMART" id="SM00957">
    <property type="entry name" value="SecA_DEAD"/>
    <property type="match status" value="1"/>
</dbReference>
<dbReference type="OrthoDB" id="9805579at2"/>
<evidence type="ECO:0000256" key="11">
    <source>
        <dbReference type="ARBA" id="ARBA00023136"/>
    </source>
</evidence>
<dbReference type="InterPro" id="IPR044722">
    <property type="entry name" value="SecA_SF2_C"/>
</dbReference>
<dbReference type="HAMAP" id="MF_01382">
    <property type="entry name" value="SecA"/>
    <property type="match status" value="1"/>
</dbReference>
<dbReference type="AlphaFoldDB" id="A0A559KJC9"/>
<dbReference type="Pfam" id="PF21090">
    <property type="entry name" value="P-loop_SecA"/>
    <property type="match status" value="1"/>
</dbReference>
<dbReference type="InterPro" id="IPR014001">
    <property type="entry name" value="Helicase_ATP-bd"/>
</dbReference>
<dbReference type="PROSITE" id="PS51192">
    <property type="entry name" value="HELICASE_ATP_BIND_1"/>
    <property type="match status" value="1"/>
</dbReference>
<evidence type="ECO:0000256" key="9">
    <source>
        <dbReference type="ARBA" id="ARBA00022967"/>
    </source>
</evidence>
<dbReference type="InterPro" id="IPR027417">
    <property type="entry name" value="P-loop_NTPase"/>
</dbReference>
<dbReference type="EMBL" id="VIAE01000005">
    <property type="protein sequence ID" value="TVY12236.1"/>
    <property type="molecule type" value="Genomic_DNA"/>
</dbReference>
<reference evidence="17 18" key="1">
    <citation type="submission" date="2019-06" db="EMBL/GenBank/DDBJ databases">
        <title>Draft Genome Sequence of Candidatus Phytoplasma pini-Related Strain MDPP: A Resource for Comparative Genomics of Gymnosperm-infecting Phytoplasmas.</title>
        <authorList>
            <person name="Cai W."/>
            <person name="Costanzo S."/>
            <person name="Shao J."/>
            <person name="Zhao Y."/>
            <person name="Davis R."/>
        </authorList>
    </citation>
    <scope>NUCLEOTIDE SEQUENCE [LARGE SCALE GENOMIC DNA]</scope>
    <source>
        <strain evidence="17 18">MDPP</strain>
    </source>
</reference>
<evidence type="ECO:0000313" key="17">
    <source>
        <dbReference type="EMBL" id="TVY12236.1"/>
    </source>
</evidence>
<dbReference type="RefSeq" id="WP_144658410.1">
    <property type="nucleotide sequence ID" value="NZ_VIAE01000005.1"/>
</dbReference>
<dbReference type="GO" id="GO:0043952">
    <property type="term" value="P:protein transport by the Sec complex"/>
    <property type="evidence" value="ECO:0007669"/>
    <property type="project" value="TreeGrafter"/>
</dbReference>
<comment type="caution">
    <text evidence="17">The sequence shown here is derived from an EMBL/GenBank/DDBJ whole genome shotgun (WGS) entry which is preliminary data.</text>
</comment>
<keyword evidence="6 12" id="KW-0547">Nucleotide-binding</keyword>
<dbReference type="GO" id="GO:0005829">
    <property type="term" value="C:cytosol"/>
    <property type="evidence" value="ECO:0007669"/>
    <property type="project" value="TreeGrafter"/>
</dbReference>
<dbReference type="GO" id="GO:0017038">
    <property type="term" value="P:protein import"/>
    <property type="evidence" value="ECO:0007669"/>
    <property type="project" value="InterPro"/>
</dbReference>
<dbReference type="Gene3D" id="3.90.1440.10">
    <property type="entry name" value="SecA, preprotein cross-linking domain"/>
    <property type="match status" value="1"/>
</dbReference>
<comment type="function">
    <text evidence="12">Part of the Sec protein translocase complex. Interacts with the SecYEG preprotein conducting channel. Has a central role in coupling the hydrolysis of ATP to the transfer of proteins into and across the cell membrane, serving as an ATP-driven molecular motor driving the stepwise translocation of polypeptide chains across the membrane.</text>
</comment>
<dbReference type="PROSITE" id="PS01312">
    <property type="entry name" value="SECA"/>
    <property type="match status" value="1"/>
</dbReference>
<feature type="domain" description="Helicase ATP-binding" evidence="14">
    <location>
        <begin position="84"/>
        <end position="246"/>
    </location>
</feature>
<evidence type="ECO:0000256" key="1">
    <source>
        <dbReference type="ARBA" id="ARBA00004170"/>
    </source>
</evidence>
<dbReference type="PROSITE" id="PS51196">
    <property type="entry name" value="SECA_MOTOR_DEAD"/>
    <property type="match status" value="1"/>
</dbReference>
<keyword evidence="18" id="KW-1185">Reference proteome</keyword>
<organism evidence="17 18">
    <name type="scientific">Candidatus Phytoplasma pini</name>
    <dbReference type="NCBI Taxonomy" id="267362"/>
    <lineage>
        <taxon>Bacteria</taxon>
        <taxon>Bacillati</taxon>
        <taxon>Mycoplasmatota</taxon>
        <taxon>Mollicutes</taxon>
        <taxon>Acholeplasmatales</taxon>
        <taxon>Acholeplasmataceae</taxon>
        <taxon>Candidatus Phytoplasma</taxon>
    </lineage>
</organism>
<keyword evidence="4 12" id="KW-1003">Cell membrane</keyword>
<dbReference type="PROSITE" id="PS51194">
    <property type="entry name" value="HELICASE_CTER"/>
    <property type="match status" value="1"/>
</dbReference>
<evidence type="ECO:0000259" key="15">
    <source>
        <dbReference type="PROSITE" id="PS51194"/>
    </source>
</evidence>
<dbReference type="PRINTS" id="PR00906">
    <property type="entry name" value="SECA"/>
</dbReference>
<keyword evidence="5 12" id="KW-0963">Cytoplasm</keyword>
<dbReference type="PANTHER" id="PTHR30612:SF0">
    <property type="entry name" value="CHLOROPLAST PROTEIN-TRANSPORTING ATPASE"/>
    <property type="match status" value="1"/>
</dbReference>
<keyword evidence="3 12" id="KW-0813">Transport</keyword>
<dbReference type="Gene3D" id="3.40.50.300">
    <property type="entry name" value="P-loop containing nucleotide triphosphate hydrolases"/>
    <property type="match status" value="3"/>
</dbReference>
<feature type="binding site" evidence="12">
    <location>
        <position position="490"/>
    </location>
    <ligand>
        <name>ATP</name>
        <dbReference type="ChEBI" id="CHEBI:30616"/>
    </ligand>
</feature>
<dbReference type="InterPro" id="IPR036670">
    <property type="entry name" value="SecA_X-link_sf"/>
</dbReference>
<evidence type="ECO:0000256" key="6">
    <source>
        <dbReference type="ARBA" id="ARBA00022741"/>
    </source>
</evidence>
<evidence type="ECO:0000256" key="5">
    <source>
        <dbReference type="ARBA" id="ARBA00022490"/>
    </source>
</evidence>
<dbReference type="Pfam" id="PF07517">
    <property type="entry name" value="SecA_DEAD"/>
    <property type="match status" value="1"/>
</dbReference>
<evidence type="ECO:0000313" key="18">
    <source>
        <dbReference type="Proteomes" id="UP000320078"/>
    </source>
</evidence>
<dbReference type="InterPro" id="IPR011115">
    <property type="entry name" value="SecA_DEAD"/>
</dbReference>
<evidence type="ECO:0000256" key="8">
    <source>
        <dbReference type="ARBA" id="ARBA00022927"/>
    </source>
</evidence>
<dbReference type="FunFam" id="3.40.50.300:FF:000429">
    <property type="entry name" value="Preprotein translocase subunit SecA"/>
    <property type="match status" value="1"/>
</dbReference>
<comment type="subcellular location">
    <subcellularLocation>
        <location evidence="12">Cell membrane</location>
        <topology evidence="12">Peripheral membrane protein</topology>
        <orientation evidence="12">Cytoplasmic side</orientation>
    </subcellularLocation>
    <subcellularLocation>
        <location evidence="12">Cytoplasm</location>
    </subcellularLocation>
    <subcellularLocation>
        <location evidence="1">Membrane</location>
        <topology evidence="1">Peripheral membrane protein</topology>
    </subcellularLocation>
    <text evidence="12">Distribution is 50-50.</text>
</comment>
<dbReference type="CDD" id="cd18803">
    <property type="entry name" value="SF2_C_secA"/>
    <property type="match status" value="1"/>
</dbReference>
<evidence type="ECO:0000256" key="3">
    <source>
        <dbReference type="ARBA" id="ARBA00022448"/>
    </source>
</evidence>
<proteinExistence type="inferred from homology"/>
<evidence type="ECO:0000256" key="10">
    <source>
        <dbReference type="ARBA" id="ARBA00023010"/>
    </source>
</evidence>
<feature type="domain" description="SecA family profile" evidence="16">
    <location>
        <begin position="1"/>
        <end position="568"/>
    </location>
</feature>
<evidence type="ECO:0000259" key="14">
    <source>
        <dbReference type="PROSITE" id="PS51192"/>
    </source>
</evidence>
<comment type="subunit">
    <text evidence="12">Monomer and homodimer. Part of the essential Sec protein translocation apparatus which comprises SecA, SecYEG and auxiliary proteins SecDF. Other proteins may also be involved.</text>
</comment>
<dbReference type="GO" id="GO:0005524">
    <property type="term" value="F:ATP binding"/>
    <property type="evidence" value="ECO:0007669"/>
    <property type="project" value="UniProtKB-UniRule"/>
</dbReference>
<dbReference type="NCBIfam" id="NF006630">
    <property type="entry name" value="PRK09200.1"/>
    <property type="match status" value="1"/>
</dbReference>
<dbReference type="InterPro" id="IPR001650">
    <property type="entry name" value="Helicase_C-like"/>
</dbReference>
<dbReference type="GO" id="GO:0008564">
    <property type="term" value="F:protein-exporting ATPase activity"/>
    <property type="evidence" value="ECO:0007669"/>
    <property type="project" value="UniProtKB-EC"/>
</dbReference>
<gene>
    <name evidence="12 17" type="primary">secA</name>
    <name evidence="17" type="ORF">MDPP_00244</name>
</gene>
<dbReference type="Pfam" id="PF01043">
    <property type="entry name" value="SecA_PP_bind"/>
    <property type="match status" value="1"/>
</dbReference>
<evidence type="ECO:0000256" key="2">
    <source>
        <dbReference type="ARBA" id="ARBA00007650"/>
    </source>
</evidence>
<dbReference type="Gene3D" id="1.10.3060.10">
    <property type="entry name" value="Helical scaffold and wing domains of SecA"/>
    <property type="match status" value="1"/>
</dbReference>
<evidence type="ECO:0000256" key="7">
    <source>
        <dbReference type="ARBA" id="ARBA00022840"/>
    </source>
</evidence>
<dbReference type="SUPFAM" id="SSF81886">
    <property type="entry name" value="Helical scaffold and wing domains of SecA"/>
    <property type="match status" value="1"/>
</dbReference>
<dbReference type="InterPro" id="IPR011116">
    <property type="entry name" value="SecA_Wing/Scaffold"/>
</dbReference>
<dbReference type="PANTHER" id="PTHR30612">
    <property type="entry name" value="SECA INNER MEMBRANE COMPONENT OF SEC PROTEIN SECRETION SYSTEM"/>
    <property type="match status" value="1"/>
</dbReference>
<dbReference type="GO" id="GO:0005886">
    <property type="term" value="C:plasma membrane"/>
    <property type="evidence" value="ECO:0007669"/>
    <property type="project" value="UniProtKB-SubCell"/>
</dbReference>
<evidence type="ECO:0000256" key="12">
    <source>
        <dbReference type="HAMAP-Rule" id="MF_01382"/>
    </source>
</evidence>
<keyword evidence="8 12" id="KW-0653">Protein transport</keyword>
<comment type="catalytic activity">
    <reaction evidence="12">
        <text>ATP + H2O + cellular proteinSide 1 = ADP + phosphate + cellular proteinSide 2.</text>
        <dbReference type="EC" id="7.4.2.8"/>
    </reaction>
</comment>
<protein>
    <recommendedName>
        <fullName evidence="12 13">Protein translocase subunit SecA</fullName>
        <ecNumber evidence="12">7.4.2.8</ecNumber>
    </recommendedName>
</protein>
<keyword evidence="9 12" id="KW-1278">Translocase</keyword>
<dbReference type="GO" id="GO:0065002">
    <property type="term" value="P:intracellular protein transmembrane transport"/>
    <property type="evidence" value="ECO:0007669"/>
    <property type="project" value="UniProtKB-UniRule"/>
</dbReference>
<name>A0A559KJC9_9MOLU</name>
<dbReference type="GO" id="GO:0031522">
    <property type="term" value="C:cell envelope Sec protein transport complex"/>
    <property type="evidence" value="ECO:0007669"/>
    <property type="project" value="TreeGrafter"/>
</dbReference>
<dbReference type="InterPro" id="IPR020937">
    <property type="entry name" value="SecA_CS"/>
</dbReference>
<sequence length="832" mass="96575">MLFNFFNYSYRYLKKIQKIANDIAKLRDSNFQLKDEDFPKETQKFKELFRQGTSLDELLIPAFALVCEASRRVTGLIPYHVQLLGAIVLHRGNIAEMKTGEGKTLTSVMPAYLNALSGNSVHIVTVNEYLTIRESKGHIGDIFRFLGMSVGLNLKEYTLKEKQQAYACDILYSTNSELAFDYLRDNMVTDINNLLMTRKYNYAIIDEVDSILIDEARNPLIISSSSNKEQRFYRDANRFVKTLKENHYIIDLESKTIELTEEGIKKGESFFQMNDLYTQDNYILLHYIKNALKACFIMRKNVDYLVDKDRVLIIDQFTGRVLHGSQFSNGLHQALEAKEGCTIREETDILATITYQNFFRLYAKISGMTGTAKTEEKEFLSIYKTKVITIPTNKPIIREDSPDFVFLTLDDKWEALLDDIEERYLKKQPVLIGTVSVDVSELISKKLKKRRIPHEILNAKNHFKEAEIIAKAGNKSSITIATNMAGRGTDIRLGEGVVELGGLAVLGTERHESRRIDNQLKGRAGRQGDPGFSRFFVSGEDELVKNFGGNKIKSLISLLQKTKTDDKSVSSKIFTRFFINLQKKIESSNFDYRKFVLQFDSVIGLQRDIIYKQRRSILTSQNPEELLLVIIEKTLEEKITSFYRNKKNLLDNNNLKDFIENLENLFFLQKFFSIEDLNKLTKIYSSENNLFVKIVKEMFFEKSKNILQERKQKLDQVDKNYYSNILITIMLRNIDIHFKNHNSDMNTLTKSINFVSYGQQNSLIVYQQKGQMFFNQMIKDISYNITQNILKFDFLKEILRKIKYNVDYSNDADKLSSDKIKKNNRNTKKPWN</sequence>
<dbReference type="InterPro" id="IPR036266">
    <property type="entry name" value="SecA_Wing/Scaffold_sf"/>
</dbReference>
<keyword evidence="11 12" id="KW-0472">Membrane</keyword>
<keyword evidence="10 12" id="KW-0811">Translocation</keyword>
<dbReference type="GO" id="GO:0006605">
    <property type="term" value="P:protein targeting"/>
    <property type="evidence" value="ECO:0007669"/>
    <property type="project" value="UniProtKB-UniRule"/>
</dbReference>
<dbReference type="Pfam" id="PF07516">
    <property type="entry name" value="SecA_SW"/>
    <property type="match status" value="1"/>
</dbReference>
<dbReference type="NCBIfam" id="TIGR00963">
    <property type="entry name" value="secA"/>
    <property type="match status" value="1"/>
</dbReference>
<feature type="domain" description="Helicase C-terminal" evidence="15">
    <location>
        <begin position="419"/>
        <end position="570"/>
    </location>
</feature>
<evidence type="ECO:0000256" key="13">
    <source>
        <dbReference type="RuleBase" id="RU003874"/>
    </source>
</evidence>
<accession>A0A559KJC9</accession>
<feature type="binding site" evidence="12">
    <location>
        <begin position="100"/>
        <end position="104"/>
    </location>
    <ligand>
        <name>ATP</name>
        <dbReference type="ChEBI" id="CHEBI:30616"/>
    </ligand>
</feature>
<dbReference type="CDD" id="cd17928">
    <property type="entry name" value="DEXDc_SecA"/>
    <property type="match status" value="1"/>
</dbReference>
<dbReference type="SUPFAM" id="SSF81767">
    <property type="entry name" value="Pre-protein crosslinking domain of SecA"/>
    <property type="match status" value="1"/>
</dbReference>